<name>A0A4U6QN59_9ACTN</name>
<proteinExistence type="predicted"/>
<dbReference type="EMBL" id="SZZH01000001">
    <property type="protein sequence ID" value="TKV61839.1"/>
    <property type="molecule type" value="Genomic_DNA"/>
</dbReference>
<accession>A0A4U6QN59</accession>
<evidence type="ECO:0000313" key="1">
    <source>
        <dbReference type="EMBL" id="TKV61839.1"/>
    </source>
</evidence>
<reference evidence="1 2" key="1">
    <citation type="submission" date="2019-05" db="EMBL/GenBank/DDBJ databases">
        <title>Nakamurella sp. N5BH11, whole genome shotgun sequence.</title>
        <authorList>
            <person name="Tuo L."/>
        </authorList>
    </citation>
    <scope>NUCLEOTIDE SEQUENCE [LARGE SCALE GENOMIC DNA]</scope>
    <source>
        <strain evidence="1 2">N5BH11</strain>
    </source>
</reference>
<evidence type="ECO:0000313" key="2">
    <source>
        <dbReference type="Proteomes" id="UP000306985"/>
    </source>
</evidence>
<protein>
    <submittedName>
        <fullName evidence="1">Uncharacterized protein</fullName>
    </submittedName>
</protein>
<dbReference type="Proteomes" id="UP000306985">
    <property type="component" value="Unassembled WGS sequence"/>
</dbReference>
<gene>
    <name evidence="1" type="ORF">FDO65_09950</name>
</gene>
<dbReference type="RefSeq" id="WP_137449144.1">
    <property type="nucleotide sequence ID" value="NZ_SZZH01000001.1"/>
</dbReference>
<keyword evidence="2" id="KW-1185">Reference proteome</keyword>
<dbReference type="AlphaFoldDB" id="A0A4U6QN59"/>
<sequence length="88" mass="9860">MAEGTPTPIEDRSVPMCGACLMALDVVTAEARALVMGERAVDPPDPEDAVEQLRTTRWVFLLDLDDLLEEVKRPDYRYLLASPKNEEN</sequence>
<organism evidence="1 2">
    <name type="scientific">Nakamurella flava</name>
    <dbReference type="NCBI Taxonomy" id="2576308"/>
    <lineage>
        <taxon>Bacteria</taxon>
        <taxon>Bacillati</taxon>
        <taxon>Actinomycetota</taxon>
        <taxon>Actinomycetes</taxon>
        <taxon>Nakamurellales</taxon>
        <taxon>Nakamurellaceae</taxon>
        <taxon>Nakamurella</taxon>
    </lineage>
</organism>
<comment type="caution">
    <text evidence="1">The sequence shown here is derived from an EMBL/GenBank/DDBJ whole genome shotgun (WGS) entry which is preliminary data.</text>
</comment>